<evidence type="ECO:0000313" key="8">
    <source>
        <dbReference type="EMBL" id="CAI2363687.1"/>
    </source>
</evidence>
<accession>A0AAD1U7H4</accession>
<dbReference type="SUPFAM" id="SSF53254">
    <property type="entry name" value="Phosphoglycerate mutase-like"/>
    <property type="match status" value="1"/>
</dbReference>
<evidence type="ECO:0000256" key="2">
    <source>
        <dbReference type="ARBA" id="ARBA00005375"/>
    </source>
</evidence>
<dbReference type="AlphaFoldDB" id="A0AAD1U7H4"/>
<comment type="catalytic activity">
    <reaction evidence="1">
        <text>a phosphate monoester + H2O = an alcohol + phosphate</text>
        <dbReference type="Rhea" id="RHEA:15017"/>
        <dbReference type="ChEBI" id="CHEBI:15377"/>
        <dbReference type="ChEBI" id="CHEBI:30879"/>
        <dbReference type="ChEBI" id="CHEBI:43474"/>
        <dbReference type="ChEBI" id="CHEBI:67140"/>
        <dbReference type="EC" id="3.1.3.2"/>
    </reaction>
</comment>
<keyword evidence="5" id="KW-1015">Disulfide bond</keyword>
<evidence type="ECO:0000313" key="9">
    <source>
        <dbReference type="Proteomes" id="UP001295684"/>
    </source>
</evidence>
<evidence type="ECO:0008006" key="10">
    <source>
        <dbReference type="Google" id="ProtNLM"/>
    </source>
</evidence>
<evidence type="ECO:0000256" key="7">
    <source>
        <dbReference type="SAM" id="SignalP"/>
    </source>
</evidence>
<dbReference type="Proteomes" id="UP001295684">
    <property type="component" value="Unassembled WGS sequence"/>
</dbReference>
<dbReference type="Gene3D" id="3.40.50.1240">
    <property type="entry name" value="Phosphoglycerate mutase-like"/>
    <property type="match status" value="1"/>
</dbReference>
<keyword evidence="9" id="KW-1185">Reference proteome</keyword>
<dbReference type="PROSITE" id="PS51257">
    <property type="entry name" value="PROKAR_LIPOPROTEIN"/>
    <property type="match status" value="1"/>
</dbReference>
<sequence length="393" mass="45457">MALKILSFLLPLLVFTSCELLHVIEFFRHGARTPMVDSDIIKTGAKYKSRELTEKGMVEEFALGREFRDRYLPLLSIHNSTKFHEQDLFPSEIFVRSTSRERTINTAKSKLMGIYSQDSVCEQRPDIMRANYEAVHNYAEVNVPIYTENYHEEDEFLGNGNCYLLQIDWLQRLNNKSFWNTLNHRYDNPRYHDLYKTLEEYFSISLKENSFVAGYLLSDYLISMKHETGESPILDEDLLNSFTEAFMDNILSETSLKVFVSRLLSPLIPFLQGQECLLPRSKAILISTHDFHLHHILKTVSSPQPIPFSSRITFELHSDPARVSLLKDGKPTDLNACGSPTCSLEEFIAYLEDKLLSPEEIKKYCKLRDGEEPISKNLDIPGVFLEYLESIKE</sequence>
<dbReference type="InterPro" id="IPR000560">
    <property type="entry name" value="His_Pase_clade-2"/>
</dbReference>
<dbReference type="PANTHER" id="PTHR11567:SF211">
    <property type="entry name" value="PROSTATIC ACID PHOSPHATASE"/>
    <property type="match status" value="1"/>
</dbReference>
<name>A0AAD1U7H4_EUPCR</name>
<feature type="signal peptide" evidence="7">
    <location>
        <begin position="1"/>
        <end position="18"/>
    </location>
</feature>
<dbReference type="EMBL" id="CAMPGE010004836">
    <property type="protein sequence ID" value="CAI2363687.1"/>
    <property type="molecule type" value="Genomic_DNA"/>
</dbReference>
<dbReference type="Pfam" id="PF00328">
    <property type="entry name" value="His_Phos_2"/>
    <property type="match status" value="1"/>
</dbReference>
<dbReference type="CDD" id="cd07061">
    <property type="entry name" value="HP_HAP_like"/>
    <property type="match status" value="1"/>
</dbReference>
<keyword evidence="3 7" id="KW-0732">Signal</keyword>
<comment type="caution">
    <text evidence="8">The sequence shown here is derived from an EMBL/GenBank/DDBJ whole genome shotgun (WGS) entry which is preliminary data.</text>
</comment>
<dbReference type="InterPro" id="IPR050645">
    <property type="entry name" value="Histidine_acid_phosphatase"/>
</dbReference>
<reference evidence="8" key="1">
    <citation type="submission" date="2023-07" db="EMBL/GenBank/DDBJ databases">
        <authorList>
            <consortium name="AG Swart"/>
            <person name="Singh M."/>
            <person name="Singh A."/>
            <person name="Seah K."/>
            <person name="Emmerich C."/>
        </authorList>
    </citation>
    <scope>NUCLEOTIDE SEQUENCE</scope>
    <source>
        <strain evidence="8">DP1</strain>
    </source>
</reference>
<proteinExistence type="inferred from homology"/>
<dbReference type="InterPro" id="IPR029033">
    <property type="entry name" value="His_PPase_superfam"/>
</dbReference>
<dbReference type="GO" id="GO:0003993">
    <property type="term" value="F:acid phosphatase activity"/>
    <property type="evidence" value="ECO:0007669"/>
    <property type="project" value="UniProtKB-EC"/>
</dbReference>
<comment type="similarity">
    <text evidence="2">Belongs to the histidine acid phosphatase family.</text>
</comment>
<keyword evidence="6" id="KW-0325">Glycoprotein</keyword>
<dbReference type="PANTHER" id="PTHR11567">
    <property type="entry name" value="ACID PHOSPHATASE-RELATED"/>
    <property type="match status" value="1"/>
</dbReference>
<gene>
    <name evidence="8" type="ORF">ECRASSUSDP1_LOCUS5024</name>
</gene>
<evidence type="ECO:0000256" key="5">
    <source>
        <dbReference type="ARBA" id="ARBA00023157"/>
    </source>
</evidence>
<evidence type="ECO:0000256" key="3">
    <source>
        <dbReference type="ARBA" id="ARBA00022729"/>
    </source>
</evidence>
<keyword evidence="4" id="KW-0378">Hydrolase</keyword>
<evidence type="ECO:0000256" key="1">
    <source>
        <dbReference type="ARBA" id="ARBA00000032"/>
    </source>
</evidence>
<evidence type="ECO:0000256" key="4">
    <source>
        <dbReference type="ARBA" id="ARBA00022801"/>
    </source>
</evidence>
<evidence type="ECO:0000256" key="6">
    <source>
        <dbReference type="ARBA" id="ARBA00023180"/>
    </source>
</evidence>
<feature type="chain" id="PRO_5041940427" description="Acid phosphatase" evidence="7">
    <location>
        <begin position="19"/>
        <end position="393"/>
    </location>
</feature>
<organism evidence="8 9">
    <name type="scientific">Euplotes crassus</name>
    <dbReference type="NCBI Taxonomy" id="5936"/>
    <lineage>
        <taxon>Eukaryota</taxon>
        <taxon>Sar</taxon>
        <taxon>Alveolata</taxon>
        <taxon>Ciliophora</taxon>
        <taxon>Intramacronucleata</taxon>
        <taxon>Spirotrichea</taxon>
        <taxon>Hypotrichia</taxon>
        <taxon>Euplotida</taxon>
        <taxon>Euplotidae</taxon>
        <taxon>Moneuplotes</taxon>
    </lineage>
</organism>
<protein>
    <recommendedName>
        <fullName evidence="10">Acid phosphatase</fullName>
    </recommendedName>
</protein>